<accession>A0A8H6WKK4</accession>
<keyword evidence="2" id="KW-1185">Reference proteome</keyword>
<gene>
    <name evidence="1" type="ORF">MIND_00099600</name>
</gene>
<dbReference type="GeneID" id="59340463"/>
<reference evidence="1" key="1">
    <citation type="submission" date="2020-05" db="EMBL/GenBank/DDBJ databases">
        <title>Mycena genomes resolve the evolution of fungal bioluminescence.</title>
        <authorList>
            <person name="Tsai I.J."/>
        </authorList>
    </citation>
    <scope>NUCLEOTIDE SEQUENCE</scope>
    <source>
        <strain evidence="1">171206Taipei</strain>
    </source>
</reference>
<evidence type="ECO:0000313" key="1">
    <source>
        <dbReference type="EMBL" id="KAF7315834.1"/>
    </source>
</evidence>
<name>A0A8H6WKK4_9AGAR</name>
<dbReference type="SUPFAM" id="SSF52047">
    <property type="entry name" value="RNI-like"/>
    <property type="match status" value="1"/>
</dbReference>
<dbReference type="Gene3D" id="3.80.10.10">
    <property type="entry name" value="Ribonuclease Inhibitor"/>
    <property type="match status" value="1"/>
</dbReference>
<dbReference type="SUPFAM" id="SSF81383">
    <property type="entry name" value="F-box domain"/>
    <property type="match status" value="1"/>
</dbReference>
<comment type="caution">
    <text evidence="1">The sequence shown here is derived from an EMBL/GenBank/DDBJ whole genome shotgun (WGS) entry which is preliminary data.</text>
</comment>
<dbReference type="InterPro" id="IPR036047">
    <property type="entry name" value="F-box-like_dom_sf"/>
</dbReference>
<dbReference type="AlphaFoldDB" id="A0A8H6WKK4"/>
<dbReference type="RefSeq" id="XP_037225857.1">
    <property type="nucleotide sequence ID" value="XM_037357947.1"/>
</dbReference>
<sequence>MPTALRHYAAQCSPATQLPVELWDIIFDMSRESLTLPSLAHSPLNVSQVCRRWRTTALLHSALWSTLAVVVTQRHESSVDALLVLVHVWLQRAGRRLLDISLAQLNSVHTANSLGSLLQVVLGHSDRLHSLEINSPEASLLSLEMRQLSFPVLEHLKINTPWPTLATPDLVVALNDARCLKTFTARHTFFDVGKIGGLAYNELTELTLLPHSNAPGAIFWSSDDALDLLSSAAHLIKLRLAFNDTLPRRRSMAHAPALRSLSLKFRDSETPQRSIRVGAFFNLLDTPNLLHLSLRDHGAMMWPISTWPQTPFLSYLGATQLRSLHLANLPLFETQVIECLQRVPNVVELVLEAPPNRGSQRNVGDLLLRALTNQPQPIASALRTVEFRHCGKRCTEEALISMVDSRALEYLRVHRSALPSPELVQRVANWNTVVDVVY</sequence>
<proteinExistence type="predicted"/>
<evidence type="ECO:0000313" key="2">
    <source>
        <dbReference type="Proteomes" id="UP000636479"/>
    </source>
</evidence>
<evidence type="ECO:0008006" key="3">
    <source>
        <dbReference type="Google" id="ProtNLM"/>
    </source>
</evidence>
<protein>
    <recommendedName>
        <fullName evidence="3">F-box domain-containing protein</fullName>
    </recommendedName>
</protein>
<dbReference type="Proteomes" id="UP000636479">
    <property type="component" value="Unassembled WGS sequence"/>
</dbReference>
<dbReference type="OrthoDB" id="2269034at2759"/>
<dbReference type="InterPro" id="IPR032675">
    <property type="entry name" value="LRR_dom_sf"/>
</dbReference>
<dbReference type="Gene3D" id="1.20.1280.50">
    <property type="match status" value="1"/>
</dbReference>
<organism evidence="1 2">
    <name type="scientific">Mycena indigotica</name>
    <dbReference type="NCBI Taxonomy" id="2126181"/>
    <lineage>
        <taxon>Eukaryota</taxon>
        <taxon>Fungi</taxon>
        <taxon>Dikarya</taxon>
        <taxon>Basidiomycota</taxon>
        <taxon>Agaricomycotina</taxon>
        <taxon>Agaricomycetes</taxon>
        <taxon>Agaricomycetidae</taxon>
        <taxon>Agaricales</taxon>
        <taxon>Marasmiineae</taxon>
        <taxon>Mycenaceae</taxon>
        <taxon>Mycena</taxon>
    </lineage>
</organism>
<dbReference type="EMBL" id="JACAZF010000001">
    <property type="protein sequence ID" value="KAF7315834.1"/>
    <property type="molecule type" value="Genomic_DNA"/>
</dbReference>